<accession>K0IWN9</accession>
<dbReference type="Gene3D" id="1.10.3720.10">
    <property type="entry name" value="MetI-like"/>
    <property type="match status" value="1"/>
</dbReference>
<keyword evidence="9" id="KW-1185">Reference proteome</keyword>
<dbReference type="HOGENOM" id="CLU_016047_0_1_9"/>
<dbReference type="PANTHER" id="PTHR43496:SF1">
    <property type="entry name" value="POLYGALACTURONAN_RHAMNOGALACTURONAN TRANSPORT SYSTEM PERMEASE PROTEIN YTEP"/>
    <property type="match status" value="1"/>
</dbReference>
<dbReference type="InterPro" id="IPR000515">
    <property type="entry name" value="MetI-like"/>
</dbReference>
<dbReference type="RefSeq" id="WP_015009510.1">
    <property type="nucleotide sequence ID" value="NC_018704.1"/>
</dbReference>
<feature type="transmembrane region" description="Helical" evidence="6">
    <location>
        <begin position="112"/>
        <end position="133"/>
    </location>
</feature>
<comment type="subcellular location">
    <subcellularLocation>
        <location evidence="6">Cell membrane</location>
        <topology evidence="6">Multi-pass membrane protein</topology>
    </subcellularLocation>
    <subcellularLocation>
        <location evidence="1">Membrane</location>
        <topology evidence="1">Multi-pass membrane protein</topology>
    </subcellularLocation>
</comment>
<gene>
    <name evidence="8" type="ordered locus">AXY_07730</name>
</gene>
<dbReference type="SUPFAM" id="SSF161098">
    <property type="entry name" value="MetI-like"/>
    <property type="match status" value="1"/>
</dbReference>
<evidence type="ECO:0000313" key="9">
    <source>
        <dbReference type="Proteomes" id="UP000006294"/>
    </source>
</evidence>
<proteinExistence type="inferred from homology"/>
<dbReference type="OrthoDB" id="9785836at2"/>
<evidence type="ECO:0000256" key="6">
    <source>
        <dbReference type="RuleBase" id="RU363032"/>
    </source>
</evidence>
<evidence type="ECO:0000256" key="5">
    <source>
        <dbReference type="ARBA" id="ARBA00023136"/>
    </source>
</evidence>
<dbReference type="PROSITE" id="PS50928">
    <property type="entry name" value="ABC_TM1"/>
    <property type="match status" value="1"/>
</dbReference>
<keyword evidence="4 6" id="KW-1133">Transmembrane helix</keyword>
<dbReference type="STRING" id="698758.AXY_07730"/>
<feature type="transmembrane region" description="Helical" evidence="6">
    <location>
        <begin position="48"/>
        <end position="66"/>
    </location>
</feature>
<comment type="similarity">
    <text evidence="6">Belongs to the binding-protein-dependent transport system permease family.</text>
</comment>
<protein>
    <submittedName>
        <fullName evidence="8">Putative ABC transporter permease protein</fullName>
    </submittedName>
</protein>
<dbReference type="GO" id="GO:0055085">
    <property type="term" value="P:transmembrane transport"/>
    <property type="evidence" value="ECO:0007669"/>
    <property type="project" value="InterPro"/>
</dbReference>
<reference evidence="8 9" key="1">
    <citation type="submission" date="2011-01" db="EMBL/GenBank/DDBJ databases">
        <title>Whole genome sequence of Amphibacillus xylinus NBRC 15112.</title>
        <authorList>
            <person name="Nakazawa H."/>
            <person name="Katano Y."/>
            <person name="Nakamura S."/>
            <person name="Sasagawa M."/>
            <person name="Fukada J."/>
            <person name="Arai T."/>
            <person name="Sasakura N."/>
            <person name="Mochizuki D."/>
            <person name="Hosoyama A."/>
            <person name="Harada K."/>
            <person name="Horikawa H."/>
            <person name="Kato Y."/>
            <person name="Harada T."/>
            <person name="Sasaki K."/>
            <person name="Sekiguchi M."/>
            <person name="Hodoyama M."/>
            <person name="Nishiko R."/>
            <person name="Narita H."/>
            <person name="Hanamaki A."/>
            <person name="Hata C."/>
            <person name="Konno Y."/>
            <person name="Niimura Y."/>
            <person name="Yamazaki S."/>
            <person name="Fujita N."/>
        </authorList>
    </citation>
    <scope>NUCLEOTIDE SEQUENCE [LARGE SCALE GENOMIC DNA]</scope>
    <source>
        <strain evidence="9">ATCC 51415 / DSM 6626 / JCM 7361 / LMG 17667 / NBRC 15112 / Ep01</strain>
    </source>
</reference>
<dbReference type="CDD" id="cd06261">
    <property type="entry name" value="TM_PBP2"/>
    <property type="match status" value="1"/>
</dbReference>
<dbReference type="PATRIC" id="fig|698758.3.peg.769"/>
<organism evidence="8 9">
    <name type="scientific">Amphibacillus xylanus (strain ATCC 51415 / DSM 6626 / JCM 7361 / LMG 17667 / NBRC 15112 / Ep01)</name>
    <dbReference type="NCBI Taxonomy" id="698758"/>
    <lineage>
        <taxon>Bacteria</taxon>
        <taxon>Bacillati</taxon>
        <taxon>Bacillota</taxon>
        <taxon>Bacilli</taxon>
        <taxon>Bacillales</taxon>
        <taxon>Bacillaceae</taxon>
        <taxon>Amphibacillus</taxon>
    </lineage>
</organism>
<dbReference type="PANTHER" id="PTHR43496">
    <property type="entry name" value="PROTEIN LPLB"/>
    <property type="match status" value="1"/>
</dbReference>
<dbReference type="GO" id="GO:0005886">
    <property type="term" value="C:plasma membrane"/>
    <property type="evidence" value="ECO:0007669"/>
    <property type="project" value="UniProtKB-SubCell"/>
</dbReference>
<sequence length="337" mass="38126">MSKNLSPANYQAGTPIAPTINQTGNQWNRTPYSPGKKNFWQKLKSQKALLFMSLPFVIWLIVFRYIPVLGWTMAFQDYKPQNSLFEQKWVGLKHFKDLFNEPTFYRALENTLGMGILGLIFSTLAAITFALLLNEMRFTRLKKLTQTISYLPHFVSWVIVANIVITMLSISGPINNLLMSIGLIDNPINFMARPNMFWGVVTAAEVWKSTGWNAIIYFAAMAGVDPQLYEAAKVDGASRLRQMWHITLPSIRPVIIVLLILNIGNLINIGFEKQMLLGNNIVMERALVIDLYALNYGIGMFRYSFGTAIGIFKSVISIILILIANTFARKLGEGRVF</sequence>
<feature type="transmembrane region" description="Helical" evidence="6">
    <location>
        <begin position="250"/>
        <end position="271"/>
    </location>
</feature>
<keyword evidence="5 6" id="KW-0472">Membrane</keyword>
<feature type="domain" description="ABC transmembrane type-1" evidence="7">
    <location>
        <begin position="108"/>
        <end position="324"/>
    </location>
</feature>
<evidence type="ECO:0000256" key="1">
    <source>
        <dbReference type="ARBA" id="ARBA00004141"/>
    </source>
</evidence>
<keyword evidence="3 6" id="KW-0812">Transmembrane</keyword>
<dbReference type="InterPro" id="IPR035906">
    <property type="entry name" value="MetI-like_sf"/>
</dbReference>
<dbReference type="Proteomes" id="UP000006294">
    <property type="component" value="Chromosome"/>
</dbReference>
<evidence type="ECO:0000259" key="7">
    <source>
        <dbReference type="PROSITE" id="PS50928"/>
    </source>
</evidence>
<dbReference type="KEGG" id="axl:AXY_07730"/>
<dbReference type="AlphaFoldDB" id="K0IWN9"/>
<evidence type="ECO:0000256" key="4">
    <source>
        <dbReference type="ARBA" id="ARBA00022989"/>
    </source>
</evidence>
<evidence type="ECO:0000313" key="8">
    <source>
        <dbReference type="EMBL" id="BAM46905.1"/>
    </source>
</evidence>
<evidence type="ECO:0000256" key="3">
    <source>
        <dbReference type="ARBA" id="ARBA00022692"/>
    </source>
</evidence>
<name>K0IWN9_AMPXN</name>
<dbReference type="Pfam" id="PF00528">
    <property type="entry name" value="BPD_transp_1"/>
    <property type="match status" value="1"/>
</dbReference>
<feature type="transmembrane region" description="Helical" evidence="6">
    <location>
        <begin position="309"/>
        <end position="328"/>
    </location>
</feature>
<evidence type="ECO:0000256" key="2">
    <source>
        <dbReference type="ARBA" id="ARBA00022448"/>
    </source>
</evidence>
<dbReference type="EMBL" id="AP012050">
    <property type="protein sequence ID" value="BAM46905.1"/>
    <property type="molecule type" value="Genomic_DNA"/>
</dbReference>
<keyword evidence="2 6" id="KW-0813">Transport</keyword>
<feature type="transmembrane region" description="Helical" evidence="6">
    <location>
        <begin position="154"/>
        <end position="174"/>
    </location>
</feature>
<dbReference type="eggNOG" id="COG4209">
    <property type="taxonomic scope" value="Bacteria"/>
</dbReference>